<dbReference type="Proteomes" id="UP000730161">
    <property type="component" value="Unassembled WGS sequence"/>
</dbReference>
<keyword evidence="4" id="KW-1185">Reference proteome</keyword>
<dbReference type="SMART" id="SM00418">
    <property type="entry name" value="HTH_ARSR"/>
    <property type="match status" value="1"/>
</dbReference>
<evidence type="ECO:0000259" key="2">
    <source>
        <dbReference type="SMART" id="SM00989"/>
    </source>
</evidence>
<name>A0A8J7W6G1_9EURY</name>
<dbReference type="InterPro" id="IPR004096">
    <property type="entry name" value="V4R"/>
</dbReference>
<dbReference type="CDD" id="cd00090">
    <property type="entry name" value="HTH_ARSR"/>
    <property type="match status" value="1"/>
</dbReference>
<dbReference type="PANTHER" id="PTHR35090">
    <property type="entry name" value="DNA-DIRECTED RNA POLYMERASE SUBUNIT I"/>
    <property type="match status" value="1"/>
</dbReference>
<dbReference type="SUPFAM" id="SSF111126">
    <property type="entry name" value="Ligand-binding domain in the NO signalling and Golgi transport"/>
    <property type="match status" value="1"/>
</dbReference>
<protein>
    <recommendedName>
        <fullName evidence="5">Transcriptional regulator, ArsR family</fullName>
    </recommendedName>
</protein>
<dbReference type="Pfam" id="PF02830">
    <property type="entry name" value="V4R"/>
    <property type="match status" value="1"/>
</dbReference>
<dbReference type="AlphaFoldDB" id="A0A8J7W6G1"/>
<dbReference type="InterPro" id="IPR036390">
    <property type="entry name" value="WH_DNA-bd_sf"/>
</dbReference>
<sequence>MKGGEKKELSLYGTDDGVRAVGNPVRRHILLLLRDGEVCFESIVASSGRAKSTISAHLSALADEGIIGSHPGDEDERKKYFFLRSHYLGELSPADRISDDLGTYAEGYREGAADPFSLYRLIYRTFRVSLLTEGISIDPLLRETGETVGRAVYPAVAADTLPAFTDNLSAFFERHHLGHIDEVAPDPITFSVYDCFECVELPILGKPACSFETGFISALFSFQLRQPVDAVELECYAAGDPRCRFEIRDAGPEKNLYRDLPPQNQV</sequence>
<accession>A0A8J7W6G1</accession>
<dbReference type="InterPro" id="IPR036388">
    <property type="entry name" value="WH-like_DNA-bd_sf"/>
</dbReference>
<evidence type="ECO:0000313" key="4">
    <source>
        <dbReference type="Proteomes" id="UP000730161"/>
    </source>
</evidence>
<dbReference type="EMBL" id="JWHL01000010">
    <property type="protein sequence ID" value="MBR1369229.1"/>
    <property type="molecule type" value="Genomic_DNA"/>
</dbReference>
<dbReference type="GO" id="GO:0003700">
    <property type="term" value="F:DNA-binding transcription factor activity"/>
    <property type="evidence" value="ECO:0007669"/>
    <property type="project" value="InterPro"/>
</dbReference>
<dbReference type="OrthoDB" id="371687at2157"/>
<evidence type="ECO:0008006" key="5">
    <source>
        <dbReference type="Google" id="ProtNLM"/>
    </source>
</evidence>
<proteinExistence type="predicted"/>
<feature type="domain" description="HTH arsR-type" evidence="1">
    <location>
        <begin position="16"/>
        <end position="93"/>
    </location>
</feature>
<dbReference type="PANTHER" id="PTHR35090:SF2">
    <property type="entry name" value="ARSR FAMILY TRANSCRIPTIONAL REGULATOR"/>
    <property type="match status" value="1"/>
</dbReference>
<dbReference type="SMART" id="SM00989">
    <property type="entry name" value="V4R"/>
    <property type="match status" value="1"/>
</dbReference>
<comment type="caution">
    <text evidence="3">The sequence shown here is derived from an EMBL/GenBank/DDBJ whole genome shotgun (WGS) entry which is preliminary data.</text>
</comment>
<dbReference type="Pfam" id="PF01022">
    <property type="entry name" value="HTH_5"/>
    <property type="match status" value="1"/>
</dbReference>
<dbReference type="InterPro" id="IPR001845">
    <property type="entry name" value="HTH_ArsR_DNA-bd_dom"/>
</dbReference>
<dbReference type="InterPro" id="IPR011991">
    <property type="entry name" value="ArsR-like_HTH"/>
</dbReference>
<gene>
    <name evidence="3" type="ORF">RJ53_06860</name>
</gene>
<dbReference type="SUPFAM" id="SSF46785">
    <property type="entry name" value="Winged helix' DNA-binding domain"/>
    <property type="match status" value="1"/>
</dbReference>
<dbReference type="RefSeq" id="WP_211530926.1">
    <property type="nucleotide sequence ID" value="NZ_JWHL01000010.1"/>
</dbReference>
<dbReference type="InterPro" id="IPR024096">
    <property type="entry name" value="NO_sig/Golgi_transp_ligand-bd"/>
</dbReference>
<organism evidence="3 4">
    <name type="scientific">Methanocalculus chunghsingensis</name>
    <dbReference type="NCBI Taxonomy" id="156457"/>
    <lineage>
        <taxon>Archaea</taxon>
        <taxon>Methanobacteriati</taxon>
        <taxon>Methanobacteriota</taxon>
        <taxon>Stenosarchaea group</taxon>
        <taxon>Methanomicrobia</taxon>
        <taxon>Methanomicrobiales</taxon>
        <taxon>Methanocalculaceae</taxon>
        <taxon>Methanocalculus</taxon>
    </lineage>
</organism>
<feature type="domain" description="4-vinyl reductase 4VR" evidence="2">
    <location>
        <begin position="187"/>
        <end position="249"/>
    </location>
</feature>
<reference evidence="3" key="1">
    <citation type="submission" date="2014-12" db="EMBL/GenBank/DDBJ databases">
        <authorList>
            <person name="Huang H.-H."/>
            <person name="Chen S.-C."/>
            <person name="Lai M.-C."/>
        </authorList>
    </citation>
    <scope>NUCLEOTIDE SEQUENCE</scope>
    <source>
        <strain evidence="3">K1F9705b</strain>
    </source>
</reference>
<evidence type="ECO:0000313" key="3">
    <source>
        <dbReference type="EMBL" id="MBR1369229.1"/>
    </source>
</evidence>
<dbReference type="Gene3D" id="3.30.1380.20">
    <property type="entry name" value="Trafficking protein particle complex subunit 3"/>
    <property type="match status" value="1"/>
</dbReference>
<dbReference type="Gene3D" id="1.10.10.10">
    <property type="entry name" value="Winged helix-like DNA-binding domain superfamily/Winged helix DNA-binding domain"/>
    <property type="match status" value="1"/>
</dbReference>
<evidence type="ECO:0000259" key="1">
    <source>
        <dbReference type="SMART" id="SM00418"/>
    </source>
</evidence>